<dbReference type="InterPro" id="IPR000225">
    <property type="entry name" value="Armadillo"/>
</dbReference>
<evidence type="ECO:0000256" key="7">
    <source>
        <dbReference type="ARBA" id="ARBA00022786"/>
    </source>
</evidence>
<evidence type="ECO:0000256" key="5">
    <source>
        <dbReference type="ARBA" id="ARBA00022679"/>
    </source>
</evidence>
<evidence type="ECO:0000256" key="4">
    <source>
        <dbReference type="ARBA" id="ARBA00012483"/>
    </source>
</evidence>
<dbReference type="SMART" id="SM00185">
    <property type="entry name" value="ARM"/>
    <property type="match status" value="5"/>
</dbReference>
<dbReference type="UniPathway" id="UPA00143"/>
<keyword evidence="6" id="KW-0677">Repeat</keyword>
<evidence type="ECO:0000256" key="6">
    <source>
        <dbReference type="ARBA" id="ARBA00022737"/>
    </source>
</evidence>
<feature type="signal peptide" evidence="9">
    <location>
        <begin position="1"/>
        <end position="35"/>
    </location>
</feature>
<sequence>MAGGLASSSVHGGHASPAFLLRLVLDIVSAGTAHANAVFKKDCTNLVRMIAVITHLLEETKAFPLLFHGWLIWRRLSRLLNDEAAKRIASQFQCVTCKLETTLGKIPYDQFHISEEVQEQVEKVRAQLRRAAERYRSLDLPKCFNAESQILEKECAGTTHETSAKLDDISDNCGTLRHVADKVTKILERVTSSSSNSASSTSSDVCLSKELDSKRQENVASKGFKETKRLDALVIPDDFLCPISLELMRDPVVVATGQTYERSYIQGWIDCGNATCPKTRQKLEDTTLTPNYVLRSLINQWCAEHNIERSSRIVNGRLKMSDGSFHDVSCDMAAIKALICKLSSPNIVERKAAVAEIRSLSKSSMDNRILIADAGAIPVLVNLLKTADVSLQEHAVTSILNLSIFDNKSLIMLAGALPPIVHVLEAGSVEARENAAATLFSLSLVDDNKLIIGSSGAIPALVDLLQHGRTRGKKGAAISLFSLCLYQVNKGRAVKAGIIAVLLKMLSDARNGMVDEALTILSVLASNHEAKSAIVKAEIIPVLVDFLRTGSPKTKENAAATLLPLSYKFGTEGAKRKATSLLEYLRK</sequence>
<dbReference type="Proteomes" id="UP000436088">
    <property type="component" value="Unassembled WGS sequence"/>
</dbReference>
<evidence type="ECO:0000313" key="12">
    <source>
        <dbReference type="Proteomes" id="UP000436088"/>
    </source>
</evidence>
<keyword evidence="9" id="KW-0732">Signal</keyword>
<accession>A0A6A3DB72</accession>
<comment type="function">
    <text evidence="2">Functions as an E3 ubiquitin ligase.</text>
</comment>
<dbReference type="Pfam" id="PF25598">
    <property type="entry name" value="ARM_PUB"/>
    <property type="match status" value="1"/>
</dbReference>
<comment type="pathway">
    <text evidence="3">Protein modification; protein ubiquitination.</text>
</comment>
<dbReference type="FunFam" id="3.30.40.10:FF:000562">
    <property type="entry name" value="RING-type E3 ubiquitin transferase"/>
    <property type="match status" value="1"/>
</dbReference>
<evidence type="ECO:0000256" key="9">
    <source>
        <dbReference type="SAM" id="SignalP"/>
    </source>
</evidence>
<feature type="repeat" description="ARM" evidence="8">
    <location>
        <begin position="415"/>
        <end position="457"/>
    </location>
</feature>
<dbReference type="InterPro" id="IPR011989">
    <property type="entry name" value="ARM-like"/>
</dbReference>
<dbReference type="CDD" id="cd16664">
    <property type="entry name" value="RING-Ubox_PUB"/>
    <property type="match status" value="1"/>
</dbReference>
<proteinExistence type="predicted"/>
<feature type="domain" description="U-box" evidence="10">
    <location>
        <begin position="234"/>
        <end position="308"/>
    </location>
</feature>
<dbReference type="InterPro" id="IPR013083">
    <property type="entry name" value="Znf_RING/FYVE/PHD"/>
</dbReference>
<dbReference type="InterPro" id="IPR058678">
    <property type="entry name" value="ARM_PUB"/>
</dbReference>
<dbReference type="PANTHER" id="PTHR23315">
    <property type="entry name" value="U BOX DOMAIN-CONTAINING"/>
    <property type="match status" value="1"/>
</dbReference>
<dbReference type="AlphaFoldDB" id="A0A6A3DB72"/>
<dbReference type="SUPFAM" id="SSF57850">
    <property type="entry name" value="RING/U-box"/>
    <property type="match status" value="1"/>
</dbReference>
<name>A0A6A3DB72_HIBSY</name>
<dbReference type="SUPFAM" id="SSF48371">
    <property type="entry name" value="ARM repeat"/>
    <property type="match status" value="1"/>
</dbReference>
<evidence type="ECO:0000259" key="10">
    <source>
        <dbReference type="PROSITE" id="PS51698"/>
    </source>
</evidence>
<dbReference type="FunFam" id="1.25.10.10:FF:000082">
    <property type="entry name" value="RING-type E3 ubiquitin transferase"/>
    <property type="match status" value="1"/>
</dbReference>
<dbReference type="InterPro" id="IPR003613">
    <property type="entry name" value="Ubox_domain"/>
</dbReference>
<dbReference type="PROSITE" id="PS51698">
    <property type="entry name" value="U_BOX"/>
    <property type="match status" value="1"/>
</dbReference>
<dbReference type="Pfam" id="PF25368">
    <property type="entry name" value="PUB10_N"/>
    <property type="match status" value="1"/>
</dbReference>
<organism evidence="11 12">
    <name type="scientific">Hibiscus syriacus</name>
    <name type="common">Rose of Sharon</name>
    <dbReference type="NCBI Taxonomy" id="106335"/>
    <lineage>
        <taxon>Eukaryota</taxon>
        <taxon>Viridiplantae</taxon>
        <taxon>Streptophyta</taxon>
        <taxon>Embryophyta</taxon>
        <taxon>Tracheophyta</taxon>
        <taxon>Spermatophyta</taxon>
        <taxon>Magnoliopsida</taxon>
        <taxon>eudicotyledons</taxon>
        <taxon>Gunneridae</taxon>
        <taxon>Pentapetalae</taxon>
        <taxon>rosids</taxon>
        <taxon>malvids</taxon>
        <taxon>Malvales</taxon>
        <taxon>Malvaceae</taxon>
        <taxon>Malvoideae</taxon>
        <taxon>Hibiscus</taxon>
    </lineage>
</organism>
<gene>
    <name evidence="11" type="ORF">F3Y22_tig00000002pilonHSYRG00024</name>
</gene>
<evidence type="ECO:0000256" key="1">
    <source>
        <dbReference type="ARBA" id="ARBA00000900"/>
    </source>
</evidence>
<dbReference type="InterPro" id="IPR057623">
    <property type="entry name" value="PUB12-19-like_N"/>
</dbReference>
<dbReference type="Gene3D" id="1.25.10.10">
    <property type="entry name" value="Leucine-rich Repeat Variant"/>
    <property type="match status" value="1"/>
</dbReference>
<keyword evidence="7" id="KW-0833">Ubl conjugation pathway</keyword>
<dbReference type="PANTHER" id="PTHR23315:SF52">
    <property type="entry name" value="U-BOX DOMAIN-CONTAINING PROTEIN 10"/>
    <property type="match status" value="1"/>
</dbReference>
<evidence type="ECO:0000256" key="2">
    <source>
        <dbReference type="ARBA" id="ARBA00003861"/>
    </source>
</evidence>
<protein>
    <recommendedName>
        <fullName evidence="4">RING-type E3 ubiquitin transferase</fullName>
        <ecNumber evidence="4">2.3.2.27</ecNumber>
    </recommendedName>
</protein>
<reference evidence="11" key="1">
    <citation type="submission" date="2019-09" db="EMBL/GenBank/DDBJ databases">
        <title>Draft genome information of white flower Hibiscus syriacus.</title>
        <authorList>
            <person name="Kim Y.-M."/>
        </authorList>
    </citation>
    <scope>NUCLEOTIDE SEQUENCE [LARGE SCALE GENOMIC DNA]</scope>
    <source>
        <strain evidence="11">YM2019G1</strain>
    </source>
</reference>
<dbReference type="InterPro" id="IPR016024">
    <property type="entry name" value="ARM-type_fold"/>
</dbReference>
<keyword evidence="12" id="KW-1185">Reference proteome</keyword>
<dbReference type="GO" id="GO:0061630">
    <property type="term" value="F:ubiquitin protein ligase activity"/>
    <property type="evidence" value="ECO:0007669"/>
    <property type="project" value="UniProtKB-EC"/>
</dbReference>
<comment type="catalytic activity">
    <reaction evidence="1">
        <text>S-ubiquitinyl-[E2 ubiquitin-conjugating enzyme]-L-cysteine + [acceptor protein]-L-lysine = [E2 ubiquitin-conjugating enzyme]-L-cysteine + N(6)-ubiquitinyl-[acceptor protein]-L-lysine.</text>
        <dbReference type="EC" id="2.3.2.27"/>
    </reaction>
</comment>
<evidence type="ECO:0000256" key="3">
    <source>
        <dbReference type="ARBA" id="ARBA00004906"/>
    </source>
</evidence>
<feature type="chain" id="PRO_5025361591" description="RING-type E3 ubiquitin transferase" evidence="9">
    <location>
        <begin position="36"/>
        <end position="587"/>
    </location>
</feature>
<dbReference type="Gene3D" id="3.30.40.10">
    <property type="entry name" value="Zinc/RING finger domain, C3HC4 (zinc finger)"/>
    <property type="match status" value="1"/>
</dbReference>
<comment type="caution">
    <text evidence="11">The sequence shown here is derived from an EMBL/GenBank/DDBJ whole genome shotgun (WGS) entry which is preliminary data.</text>
</comment>
<dbReference type="SMART" id="SM00504">
    <property type="entry name" value="Ubox"/>
    <property type="match status" value="1"/>
</dbReference>
<dbReference type="EC" id="2.3.2.27" evidence="4"/>
<dbReference type="Pfam" id="PF04564">
    <property type="entry name" value="U-box"/>
    <property type="match status" value="1"/>
</dbReference>
<feature type="repeat" description="ARM" evidence="8">
    <location>
        <begin position="375"/>
        <end position="403"/>
    </location>
</feature>
<evidence type="ECO:0000313" key="11">
    <source>
        <dbReference type="EMBL" id="KAE8736319.1"/>
    </source>
</evidence>
<evidence type="ECO:0000256" key="8">
    <source>
        <dbReference type="PROSITE-ProRule" id="PRU00259"/>
    </source>
</evidence>
<dbReference type="PROSITE" id="PS50176">
    <property type="entry name" value="ARM_REPEAT"/>
    <property type="match status" value="2"/>
</dbReference>
<dbReference type="EMBL" id="VEPZ02000001">
    <property type="protein sequence ID" value="KAE8736319.1"/>
    <property type="molecule type" value="Genomic_DNA"/>
</dbReference>
<keyword evidence="5" id="KW-0808">Transferase</keyword>
<dbReference type="InterPro" id="IPR045210">
    <property type="entry name" value="RING-Ubox_PUB"/>
</dbReference>
<dbReference type="GO" id="GO:0016567">
    <property type="term" value="P:protein ubiquitination"/>
    <property type="evidence" value="ECO:0007669"/>
    <property type="project" value="UniProtKB-UniPathway"/>
</dbReference>